<dbReference type="Gene3D" id="3.90.1300.10">
    <property type="entry name" value="Amidase signature (AS) domain"/>
    <property type="match status" value="1"/>
</dbReference>
<organism evidence="3 4">
    <name type="scientific">candidate division WS6 bacterium GW2011_GWF1_35_23</name>
    <dbReference type="NCBI Taxonomy" id="1619097"/>
    <lineage>
        <taxon>Bacteria</taxon>
        <taxon>Candidatus Dojkabacteria</taxon>
    </lineage>
</organism>
<name>A0A0G0C9U8_9BACT</name>
<dbReference type="PANTHER" id="PTHR11895:SF7">
    <property type="entry name" value="GLUTAMYL-TRNA(GLN) AMIDOTRANSFERASE SUBUNIT A, MITOCHONDRIAL"/>
    <property type="match status" value="1"/>
</dbReference>
<dbReference type="AlphaFoldDB" id="A0A0G0C9U8"/>
<evidence type="ECO:0000313" key="4">
    <source>
        <dbReference type="Proteomes" id="UP000034816"/>
    </source>
</evidence>
<dbReference type="InterPro" id="IPR000120">
    <property type="entry name" value="Amidase"/>
</dbReference>
<dbReference type="InterPro" id="IPR036928">
    <property type="entry name" value="AS_sf"/>
</dbReference>
<reference evidence="3 4" key="1">
    <citation type="journal article" date="2015" name="Nature">
        <title>rRNA introns, odd ribosomes, and small enigmatic genomes across a large radiation of phyla.</title>
        <authorList>
            <person name="Brown C.T."/>
            <person name="Hug L.A."/>
            <person name="Thomas B.C."/>
            <person name="Sharon I."/>
            <person name="Castelle C.J."/>
            <person name="Singh A."/>
            <person name="Wilkins M.J."/>
            <person name="Williams K.H."/>
            <person name="Banfield J.F."/>
        </authorList>
    </citation>
    <scope>NUCLEOTIDE SEQUENCE [LARGE SCALE GENOMIC DNA]</scope>
</reference>
<feature type="non-terminal residue" evidence="3">
    <location>
        <position position="121"/>
    </location>
</feature>
<dbReference type="PANTHER" id="PTHR11895">
    <property type="entry name" value="TRANSAMIDASE"/>
    <property type="match status" value="1"/>
</dbReference>
<proteinExistence type="inferred from homology"/>
<dbReference type="InterPro" id="IPR023631">
    <property type="entry name" value="Amidase_dom"/>
</dbReference>
<dbReference type="Proteomes" id="UP000034816">
    <property type="component" value="Unassembled WGS sequence"/>
</dbReference>
<comment type="caution">
    <text evidence="3">The sequence shown here is derived from an EMBL/GenBank/DDBJ whole genome shotgun (WGS) entry which is preliminary data.</text>
</comment>
<dbReference type="Pfam" id="PF01425">
    <property type="entry name" value="Amidase"/>
    <property type="match status" value="1"/>
</dbReference>
<evidence type="ECO:0000256" key="1">
    <source>
        <dbReference type="ARBA" id="ARBA00009199"/>
    </source>
</evidence>
<accession>A0A0G0C9U8</accession>
<evidence type="ECO:0000313" key="3">
    <source>
        <dbReference type="EMBL" id="KKP77973.1"/>
    </source>
</evidence>
<sequence>MENLSITQLREKLLKKEISATEAVNYYLDRIARLEKDLNTYITINKEDSLKKAKEFDNNFETLKEKKLAGIPIAVKDVFSTKDIPTTCASHILDGYKPVYNATVVQRILDEQAIILGKTNL</sequence>
<protein>
    <submittedName>
        <fullName evidence="3">Glutamyl-tRNA(Gln) amidotransferase subunit A</fullName>
    </submittedName>
</protein>
<dbReference type="EMBL" id="LBQH01000006">
    <property type="protein sequence ID" value="KKP77973.1"/>
    <property type="molecule type" value="Genomic_DNA"/>
</dbReference>
<keyword evidence="3" id="KW-0808">Transferase</keyword>
<evidence type="ECO:0000259" key="2">
    <source>
        <dbReference type="Pfam" id="PF01425"/>
    </source>
</evidence>
<gene>
    <name evidence="3" type="ORF">UR73_C0006G0001</name>
</gene>
<dbReference type="SUPFAM" id="SSF75304">
    <property type="entry name" value="Amidase signature (AS) enzymes"/>
    <property type="match status" value="1"/>
</dbReference>
<comment type="similarity">
    <text evidence="1">Belongs to the amidase family.</text>
</comment>
<dbReference type="GO" id="GO:0016740">
    <property type="term" value="F:transferase activity"/>
    <property type="evidence" value="ECO:0007669"/>
    <property type="project" value="UniProtKB-KW"/>
</dbReference>
<feature type="domain" description="Amidase" evidence="2">
    <location>
        <begin position="22"/>
        <end position="121"/>
    </location>
</feature>